<gene>
    <name evidence="2" type="ORF">ABL78_0801</name>
</gene>
<dbReference type="VEuPathDB" id="TriTrypDB:Lsey_0011_0050"/>
<feature type="compositionally biased region" description="Basic and acidic residues" evidence="1">
    <location>
        <begin position="685"/>
        <end position="695"/>
    </location>
</feature>
<feature type="compositionally biased region" description="Low complexity" evidence="1">
    <location>
        <begin position="225"/>
        <end position="254"/>
    </location>
</feature>
<evidence type="ECO:0000313" key="2">
    <source>
        <dbReference type="EMBL" id="KPI90048.1"/>
    </source>
</evidence>
<name>A0A0N1PF30_LEPSE</name>
<keyword evidence="3" id="KW-1185">Reference proteome</keyword>
<feature type="compositionally biased region" description="Polar residues" evidence="1">
    <location>
        <begin position="59"/>
        <end position="69"/>
    </location>
</feature>
<feature type="region of interest" description="Disordered" evidence="1">
    <location>
        <begin position="316"/>
        <end position="366"/>
    </location>
</feature>
<feature type="compositionally biased region" description="Polar residues" evidence="1">
    <location>
        <begin position="756"/>
        <end position="777"/>
    </location>
</feature>
<feature type="compositionally biased region" description="Low complexity" evidence="1">
    <location>
        <begin position="322"/>
        <end position="335"/>
    </location>
</feature>
<feature type="region of interest" description="Disordered" evidence="1">
    <location>
        <begin position="675"/>
        <end position="778"/>
    </location>
</feature>
<feature type="compositionally biased region" description="Low complexity" evidence="1">
    <location>
        <begin position="540"/>
        <end position="551"/>
    </location>
</feature>
<dbReference type="EMBL" id="LJSK01000011">
    <property type="protein sequence ID" value="KPI90048.1"/>
    <property type="molecule type" value="Genomic_DNA"/>
</dbReference>
<sequence length="981" mass="104063">METNRPSSAKWVSRRTLDSQAHNRDHSAGMQHTRGNTPQDNMNNTNTNNHNMDRRKYGNSDTVMPNTGNARGVSDNGNGHGGAYRTNSGNRFGASNSGSSASGTWSSITSNPSSSINKLHRHSMGYSSNALNSHSPHNPSSHHHHNGHGNGNGNGNGGRRGYGNGGGGGYSGPTEAAMPPPPRSVQMGQGTLPAHTATTTRDLIPQPRHAKGNNGVASNASKPIDNAANSGALDASAATRRWASSTSTPTPRSAHSNTVAATAAHHDPHASVAASRLSSSSLFTGASGADARSVPTAPLRPPTSTDVAAFIGMGAASPVRPPKNANTNANASSAAAPPPPPPPPFGPPPLSRAALAPHSYSDTNTVKPAQASPLEVLHLSEHLIFDARDFDEPAAIQPSEIEALLGQVERSTAVSTKAPKESSMNGSLRERRSVTDWGIEEAIKSVLPGMDEDDNSDDMQGLNVLSNGMAAISGSWHTSGEPDARQPVGVGLLSDFPTSFAASFSEPVSAVLSTPFSGEPATNAMDNLNRAFSTAARVDSSSFTTSPTTTSVATPLLRPPNSPRLHLPPHTHPEEAAMMPPPTHELAAPLSTFTTQPPSAPPAPVPASLQKKPEVAREETANDSVAGTSDLLAFFSQPPLAGTPPWLSSRKGEMGAVATANRVSDITAAADLAASRVSTGGSTERLAEKPTESRVPHPAANRPLSQSTVMKNGSIDSSFGLTASINTNPPSVSPTRQSTMNTSAPNSPSLRKEVSTPLSTSRSHAYATGNTRPQRPSLSAPLVNRQTIAQIFRETPQSLLRKEKMMYNHEHNPLALCKDPHWPPRNNVEAEDMMRARGASKLQRHLTIICFSRQNVAGVQELFDTWAKNGIPAPDMGFGAYYYYVKEKSEKLLCMKHNGRGPSPGHGYGRCDFESRRPYSTCRYEHVCLFCRSKEHGWFEEGKCDGYQQLLGEMEKLGVVEEDVVTLLDALEKNVKPVPLR</sequence>
<feature type="compositionally biased region" description="Gly residues" evidence="1">
    <location>
        <begin position="148"/>
        <end position="171"/>
    </location>
</feature>
<feature type="compositionally biased region" description="Pro residues" evidence="1">
    <location>
        <begin position="336"/>
        <end position="350"/>
    </location>
</feature>
<feature type="compositionally biased region" description="Low complexity" evidence="1">
    <location>
        <begin position="41"/>
        <end position="50"/>
    </location>
</feature>
<evidence type="ECO:0000256" key="1">
    <source>
        <dbReference type="SAM" id="MobiDB-lite"/>
    </source>
</evidence>
<protein>
    <submittedName>
        <fullName evidence="2">Uncharacterized protein</fullName>
    </submittedName>
</protein>
<accession>A0A0N1PF30</accession>
<dbReference type="AlphaFoldDB" id="A0A0N1PF30"/>
<reference evidence="2 3" key="1">
    <citation type="journal article" date="2015" name="PLoS Pathog.">
        <title>Leptomonas seymouri: Adaptations to the Dixenous Life Cycle Analyzed by Genome Sequencing, Transcriptome Profiling and Co-infection with Leishmania donovani.</title>
        <authorList>
            <person name="Kraeva N."/>
            <person name="Butenko A."/>
            <person name="Hlavacova J."/>
            <person name="Kostygov A."/>
            <person name="Myskova J."/>
            <person name="Grybchuk D."/>
            <person name="Lestinova T."/>
            <person name="Votypka J."/>
            <person name="Volf P."/>
            <person name="Opperdoes F."/>
            <person name="Flegontov P."/>
            <person name="Lukes J."/>
            <person name="Yurchenko V."/>
        </authorList>
    </citation>
    <scope>NUCLEOTIDE SEQUENCE [LARGE SCALE GENOMIC DNA]</scope>
    <source>
        <strain evidence="2 3">ATCC 30220</strain>
    </source>
</reference>
<feature type="compositionally biased region" description="Low complexity" evidence="1">
    <location>
        <begin position="87"/>
        <end position="117"/>
    </location>
</feature>
<feature type="region of interest" description="Disordered" evidence="1">
    <location>
        <begin position="412"/>
        <end position="431"/>
    </location>
</feature>
<feature type="region of interest" description="Disordered" evidence="1">
    <location>
        <begin position="1"/>
        <end position="273"/>
    </location>
</feature>
<organism evidence="2 3">
    <name type="scientific">Leptomonas seymouri</name>
    <dbReference type="NCBI Taxonomy" id="5684"/>
    <lineage>
        <taxon>Eukaryota</taxon>
        <taxon>Discoba</taxon>
        <taxon>Euglenozoa</taxon>
        <taxon>Kinetoplastea</taxon>
        <taxon>Metakinetoplastina</taxon>
        <taxon>Trypanosomatida</taxon>
        <taxon>Trypanosomatidae</taxon>
        <taxon>Leishmaniinae</taxon>
        <taxon>Leptomonas</taxon>
    </lineage>
</organism>
<feature type="compositionally biased region" description="Polar residues" evidence="1">
    <location>
        <begin position="703"/>
        <end position="749"/>
    </location>
</feature>
<dbReference type="Proteomes" id="UP000038009">
    <property type="component" value="Unassembled WGS sequence"/>
</dbReference>
<dbReference type="OrthoDB" id="238616at2759"/>
<feature type="region of interest" description="Disordered" evidence="1">
    <location>
        <begin position="536"/>
        <end position="623"/>
    </location>
</feature>
<comment type="caution">
    <text evidence="2">The sequence shown here is derived from an EMBL/GenBank/DDBJ whole genome shotgun (WGS) entry which is preliminary data.</text>
</comment>
<evidence type="ECO:0000313" key="3">
    <source>
        <dbReference type="Proteomes" id="UP000038009"/>
    </source>
</evidence>
<feature type="compositionally biased region" description="Basic and acidic residues" evidence="1">
    <location>
        <begin position="15"/>
        <end position="27"/>
    </location>
</feature>
<proteinExistence type="predicted"/>
<feature type="compositionally biased region" description="Basic and acidic residues" evidence="1">
    <location>
        <begin position="611"/>
        <end position="620"/>
    </location>
</feature>
<dbReference type="OMA" id="EAMSMPP"/>